<evidence type="ECO:0000256" key="1">
    <source>
        <dbReference type="ARBA" id="ARBA00023125"/>
    </source>
</evidence>
<dbReference type="SMART" id="SM00421">
    <property type="entry name" value="HTH_LUXR"/>
    <property type="match status" value="1"/>
</dbReference>
<dbReference type="AlphaFoldDB" id="A0A418WR48"/>
<dbReference type="Gene3D" id="3.40.50.2300">
    <property type="match status" value="1"/>
</dbReference>
<dbReference type="Pfam" id="PF00196">
    <property type="entry name" value="GerE"/>
    <property type="match status" value="1"/>
</dbReference>
<proteinExistence type="predicted"/>
<dbReference type="SUPFAM" id="SSF52172">
    <property type="entry name" value="CheY-like"/>
    <property type="match status" value="1"/>
</dbReference>
<sequence>MRDNIQVSILGRNEIVREGLRRILTEQSFNVLDVVQDAEQISSDNENGNQHCLFIVDSTSDKEGLDTCRKLRQRFPGCRVVIMADNYRLDAIARAFEAGADGYLVKAISCEPLAGALNLIALGEKVVPTQVVESLTNMHWQPASGDWEASRASVNISDREIEILQCLVCGEANKVIARRLDITEATVKVHIKAILRKLNVLNRTQAAIWAVMRGIGENDRQIASCN</sequence>
<dbReference type="GO" id="GO:0006355">
    <property type="term" value="P:regulation of DNA-templated transcription"/>
    <property type="evidence" value="ECO:0007669"/>
    <property type="project" value="InterPro"/>
</dbReference>
<dbReference type="RefSeq" id="WP_119759991.1">
    <property type="nucleotide sequence ID" value="NZ_QYUM01000002.1"/>
</dbReference>
<dbReference type="InterPro" id="IPR000792">
    <property type="entry name" value="Tscrpt_reg_LuxR_C"/>
</dbReference>
<dbReference type="GO" id="GO:0000160">
    <property type="term" value="P:phosphorelay signal transduction system"/>
    <property type="evidence" value="ECO:0007669"/>
    <property type="project" value="InterPro"/>
</dbReference>
<dbReference type="Pfam" id="PF00072">
    <property type="entry name" value="Response_reg"/>
    <property type="match status" value="1"/>
</dbReference>
<feature type="domain" description="Response regulatory" evidence="4">
    <location>
        <begin position="6"/>
        <end position="121"/>
    </location>
</feature>
<organism evidence="5 6">
    <name type="scientific">Sphingomonas cavernae</name>
    <dbReference type="NCBI Taxonomy" id="2320861"/>
    <lineage>
        <taxon>Bacteria</taxon>
        <taxon>Pseudomonadati</taxon>
        <taxon>Pseudomonadota</taxon>
        <taxon>Alphaproteobacteria</taxon>
        <taxon>Sphingomonadales</taxon>
        <taxon>Sphingomonadaceae</taxon>
        <taxon>Sphingomonas</taxon>
    </lineage>
</organism>
<keyword evidence="6" id="KW-1185">Reference proteome</keyword>
<dbReference type="InterPro" id="IPR016032">
    <property type="entry name" value="Sig_transdc_resp-reg_C-effctor"/>
</dbReference>
<dbReference type="EMBL" id="QYUM01000002">
    <property type="protein sequence ID" value="RJF93639.1"/>
    <property type="molecule type" value="Genomic_DNA"/>
</dbReference>
<dbReference type="OrthoDB" id="9814495at2"/>
<dbReference type="PROSITE" id="PS50110">
    <property type="entry name" value="RESPONSE_REGULATORY"/>
    <property type="match status" value="1"/>
</dbReference>
<dbReference type="PANTHER" id="PTHR43214">
    <property type="entry name" value="TWO-COMPONENT RESPONSE REGULATOR"/>
    <property type="match status" value="1"/>
</dbReference>
<evidence type="ECO:0000256" key="2">
    <source>
        <dbReference type="PROSITE-ProRule" id="PRU00169"/>
    </source>
</evidence>
<evidence type="ECO:0000259" key="3">
    <source>
        <dbReference type="PROSITE" id="PS50043"/>
    </source>
</evidence>
<keyword evidence="1 5" id="KW-0238">DNA-binding</keyword>
<comment type="caution">
    <text evidence="5">The sequence shown here is derived from an EMBL/GenBank/DDBJ whole genome shotgun (WGS) entry which is preliminary data.</text>
</comment>
<dbReference type="CDD" id="cd06170">
    <property type="entry name" value="LuxR_C_like"/>
    <property type="match status" value="1"/>
</dbReference>
<dbReference type="PROSITE" id="PS50043">
    <property type="entry name" value="HTH_LUXR_2"/>
    <property type="match status" value="1"/>
</dbReference>
<dbReference type="PROSITE" id="PS00622">
    <property type="entry name" value="HTH_LUXR_1"/>
    <property type="match status" value="1"/>
</dbReference>
<comment type="caution">
    <text evidence="2">Lacks conserved residue(s) required for the propagation of feature annotation.</text>
</comment>
<dbReference type="SMART" id="SM00448">
    <property type="entry name" value="REC"/>
    <property type="match status" value="1"/>
</dbReference>
<reference evidence="5 6" key="1">
    <citation type="submission" date="2018-09" db="EMBL/GenBank/DDBJ databases">
        <authorList>
            <person name="Zhu H."/>
        </authorList>
    </citation>
    <scope>NUCLEOTIDE SEQUENCE [LARGE SCALE GENOMIC DNA]</scope>
    <source>
        <strain evidence="5 6">K2R01-6</strain>
    </source>
</reference>
<dbReference type="InterPro" id="IPR001789">
    <property type="entry name" value="Sig_transdc_resp-reg_receiver"/>
</dbReference>
<evidence type="ECO:0000259" key="4">
    <source>
        <dbReference type="PROSITE" id="PS50110"/>
    </source>
</evidence>
<name>A0A418WR48_9SPHN</name>
<dbReference type="InterPro" id="IPR039420">
    <property type="entry name" value="WalR-like"/>
</dbReference>
<dbReference type="Proteomes" id="UP000286100">
    <property type="component" value="Unassembled WGS sequence"/>
</dbReference>
<evidence type="ECO:0000313" key="5">
    <source>
        <dbReference type="EMBL" id="RJF93639.1"/>
    </source>
</evidence>
<feature type="domain" description="HTH luxR-type" evidence="3">
    <location>
        <begin position="149"/>
        <end position="214"/>
    </location>
</feature>
<dbReference type="SUPFAM" id="SSF46894">
    <property type="entry name" value="C-terminal effector domain of the bipartite response regulators"/>
    <property type="match status" value="1"/>
</dbReference>
<protein>
    <submittedName>
        <fullName evidence="5">DNA-binding response regulator</fullName>
    </submittedName>
</protein>
<dbReference type="PRINTS" id="PR00038">
    <property type="entry name" value="HTHLUXR"/>
</dbReference>
<dbReference type="InterPro" id="IPR011006">
    <property type="entry name" value="CheY-like_superfamily"/>
</dbReference>
<evidence type="ECO:0000313" key="6">
    <source>
        <dbReference type="Proteomes" id="UP000286100"/>
    </source>
</evidence>
<accession>A0A418WR48</accession>
<gene>
    <name evidence="5" type="ORF">D3876_04840</name>
</gene>
<dbReference type="GO" id="GO:0003677">
    <property type="term" value="F:DNA binding"/>
    <property type="evidence" value="ECO:0007669"/>
    <property type="project" value="UniProtKB-KW"/>
</dbReference>
<dbReference type="PANTHER" id="PTHR43214:SF42">
    <property type="entry name" value="TRANSCRIPTIONAL REGULATORY PROTEIN DESR"/>
    <property type="match status" value="1"/>
</dbReference>